<dbReference type="Proteomes" id="UP000054279">
    <property type="component" value="Unassembled WGS sequence"/>
</dbReference>
<organism evidence="1 2">
    <name type="scientific">Sphaerobolus stellatus (strain SS14)</name>
    <dbReference type="NCBI Taxonomy" id="990650"/>
    <lineage>
        <taxon>Eukaryota</taxon>
        <taxon>Fungi</taxon>
        <taxon>Dikarya</taxon>
        <taxon>Basidiomycota</taxon>
        <taxon>Agaricomycotina</taxon>
        <taxon>Agaricomycetes</taxon>
        <taxon>Phallomycetidae</taxon>
        <taxon>Geastrales</taxon>
        <taxon>Sphaerobolaceae</taxon>
        <taxon>Sphaerobolus</taxon>
    </lineage>
</organism>
<gene>
    <name evidence="1" type="ORF">M422DRAFT_33090</name>
</gene>
<sequence length="58" mass="6384">MDILICSADLMFLFLFREISSVLRTLSISANSPPVVHGVSCGGLAPQLGYRLYQIIKK</sequence>
<dbReference type="AlphaFoldDB" id="A0A0C9VLZ1"/>
<name>A0A0C9VLZ1_SPHS4</name>
<evidence type="ECO:0000313" key="2">
    <source>
        <dbReference type="Proteomes" id="UP000054279"/>
    </source>
</evidence>
<protein>
    <submittedName>
        <fullName evidence="1">Uncharacterized protein</fullName>
    </submittedName>
</protein>
<evidence type="ECO:0000313" key="1">
    <source>
        <dbReference type="EMBL" id="KIJ38860.1"/>
    </source>
</evidence>
<dbReference type="HOGENOM" id="CLU_193989_0_0_1"/>
<dbReference type="EMBL" id="KN837157">
    <property type="protein sequence ID" value="KIJ38860.1"/>
    <property type="molecule type" value="Genomic_DNA"/>
</dbReference>
<accession>A0A0C9VLZ1</accession>
<proteinExistence type="predicted"/>
<reference evidence="1 2" key="1">
    <citation type="submission" date="2014-06" db="EMBL/GenBank/DDBJ databases">
        <title>Evolutionary Origins and Diversification of the Mycorrhizal Mutualists.</title>
        <authorList>
            <consortium name="DOE Joint Genome Institute"/>
            <consortium name="Mycorrhizal Genomics Consortium"/>
            <person name="Kohler A."/>
            <person name="Kuo A."/>
            <person name="Nagy L.G."/>
            <person name="Floudas D."/>
            <person name="Copeland A."/>
            <person name="Barry K.W."/>
            <person name="Cichocki N."/>
            <person name="Veneault-Fourrey C."/>
            <person name="LaButti K."/>
            <person name="Lindquist E.A."/>
            <person name="Lipzen A."/>
            <person name="Lundell T."/>
            <person name="Morin E."/>
            <person name="Murat C."/>
            <person name="Riley R."/>
            <person name="Ohm R."/>
            <person name="Sun H."/>
            <person name="Tunlid A."/>
            <person name="Henrissat B."/>
            <person name="Grigoriev I.V."/>
            <person name="Hibbett D.S."/>
            <person name="Martin F."/>
        </authorList>
    </citation>
    <scope>NUCLEOTIDE SEQUENCE [LARGE SCALE GENOMIC DNA]</scope>
    <source>
        <strain evidence="1 2">SS14</strain>
    </source>
</reference>
<keyword evidence="2" id="KW-1185">Reference proteome</keyword>